<sequence>MVMAVRDHGPATGFVVCMCVFVFVCARPITALRFFTAPSSHRAHTHTPGCGVVMVVMISRVTVQSKRDQN</sequence>
<organism evidence="2">
    <name type="scientific">Anopheles darlingi</name>
    <name type="common">Mosquito</name>
    <dbReference type="NCBI Taxonomy" id="43151"/>
    <lineage>
        <taxon>Eukaryota</taxon>
        <taxon>Metazoa</taxon>
        <taxon>Ecdysozoa</taxon>
        <taxon>Arthropoda</taxon>
        <taxon>Hexapoda</taxon>
        <taxon>Insecta</taxon>
        <taxon>Pterygota</taxon>
        <taxon>Neoptera</taxon>
        <taxon>Endopterygota</taxon>
        <taxon>Diptera</taxon>
        <taxon>Nematocera</taxon>
        <taxon>Culicoidea</taxon>
        <taxon>Culicidae</taxon>
        <taxon>Anophelinae</taxon>
        <taxon>Anopheles</taxon>
    </lineage>
</organism>
<protein>
    <submittedName>
        <fullName evidence="2">Uncharacterized protein</fullName>
    </submittedName>
</protein>
<keyword evidence="1" id="KW-1133">Transmembrane helix</keyword>
<keyword evidence="1" id="KW-0472">Membrane</keyword>
<accession>A0A2M4D5A9</accession>
<evidence type="ECO:0000313" key="2">
    <source>
        <dbReference type="EMBL" id="MBW72762.1"/>
    </source>
</evidence>
<feature type="transmembrane region" description="Helical" evidence="1">
    <location>
        <begin position="12"/>
        <end position="35"/>
    </location>
</feature>
<dbReference type="AlphaFoldDB" id="A0A2M4D5A9"/>
<evidence type="ECO:0000256" key="1">
    <source>
        <dbReference type="SAM" id="Phobius"/>
    </source>
</evidence>
<dbReference type="EMBL" id="GGFL01008584">
    <property type="protein sequence ID" value="MBW72762.1"/>
    <property type="molecule type" value="Transcribed_RNA"/>
</dbReference>
<keyword evidence="1" id="KW-0812">Transmembrane</keyword>
<name>A0A2M4D5A9_ANODA</name>
<reference evidence="2" key="1">
    <citation type="submission" date="2018-01" db="EMBL/GenBank/DDBJ databases">
        <title>An insight into the sialome of Amazonian anophelines.</title>
        <authorList>
            <person name="Ribeiro J.M."/>
            <person name="Scarpassa V."/>
            <person name="Calvo E."/>
        </authorList>
    </citation>
    <scope>NUCLEOTIDE SEQUENCE</scope>
</reference>
<proteinExistence type="predicted"/>